<dbReference type="STRING" id="537013.CLOSTMETH_00720"/>
<name>C0EA66_9FIRM</name>
<proteinExistence type="predicted"/>
<comment type="caution">
    <text evidence="1">The sequence shown here is derived from an EMBL/GenBank/DDBJ whole genome shotgun (WGS) entry which is preliminary data.</text>
</comment>
<dbReference type="EMBL" id="ACEC01000026">
    <property type="protein sequence ID" value="EEG31685.1"/>
    <property type="molecule type" value="Genomic_DNA"/>
</dbReference>
<evidence type="ECO:0000313" key="1">
    <source>
        <dbReference type="EMBL" id="EEG31685.1"/>
    </source>
</evidence>
<protein>
    <submittedName>
        <fullName evidence="1">Uncharacterized protein</fullName>
    </submittedName>
</protein>
<accession>C0EA66</accession>
<reference evidence="1 2" key="1">
    <citation type="submission" date="2009-01" db="EMBL/GenBank/DDBJ databases">
        <authorList>
            <person name="Fulton L."/>
            <person name="Clifton S."/>
            <person name="Fulton B."/>
            <person name="Xu J."/>
            <person name="Minx P."/>
            <person name="Pepin K.H."/>
            <person name="Johnson M."/>
            <person name="Bhonagiri V."/>
            <person name="Nash W.E."/>
            <person name="Mardis E.R."/>
            <person name="Wilson R.K."/>
        </authorList>
    </citation>
    <scope>NUCLEOTIDE SEQUENCE [LARGE SCALE GENOMIC DNA]</scope>
    <source>
        <strain evidence="1 2">DSM 5476</strain>
    </source>
</reference>
<keyword evidence="2" id="KW-1185">Reference proteome</keyword>
<organism evidence="1 2">
    <name type="scientific">[Clostridium] methylpentosum DSM 5476</name>
    <dbReference type="NCBI Taxonomy" id="537013"/>
    <lineage>
        <taxon>Bacteria</taxon>
        <taxon>Bacillati</taxon>
        <taxon>Bacillota</taxon>
        <taxon>Clostridia</taxon>
        <taxon>Eubacteriales</taxon>
        <taxon>Oscillospiraceae</taxon>
        <taxon>Oscillospiraceae incertae sedis</taxon>
    </lineage>
</organism>
<dbReference type="HOGENOM" id="CLU_3078429_0_0_9"/>
<reference evidence="1 2" key="2">
    <citation type="submission" date="2009-02" db="EMBL/GenBank/DDBJ databases">
        <title>Draft genome sequence of Clostridium methylpentosum (DSM 5476).</title>
        <authorList>
            <person name="Sudarsanam P."/>
            <person name="Ley R."/>
            <person name="Guruge J."/>
            <person name="Turnbaugh P.J."/>
            <person name="Mahowald M."/>
            <person name="Liep D."/>
            <person name="Gordon J."/>
        </authorList>
    </citation>
    <scope>NUCLEOTIDE SEQUENCE [LARGE SCALE GENOMIC DNA]</scope>
    <source>
        <strain evidence="1 2">DSM 5476</strain>
    </source>
</reference>
<dbReference type="AlphaFoldDB" id="C0EA66"/>
<sequence length="52" mass="6436">MYKKRMKRSKFVLFLNYNHIFVFYIQNKPPRFCHFSFGKRREKIAQNSISSC</sequence>
<gene>
    <name evidence="1" type="ORF">CLOSTMETH_00720</name>
</gene>
<dbReference type="Proteomes" id="UP000003340">
    <property type="component" value="Unassembled WGS sequence"/>
</dbReference>
<evidence type="ECO:0000313" key="2">
    <source>
        <dbReference type="Proteomes" id="UP000003340"/>
    </source>
</evidence>